<gene>
    <name evidence="1" type="ORF">DFQ07_0288</name>
</gene>
<reference evidence="1 2" key="1">
    <citation type="submission" date="2019-03" db="EMBL/GenBank/DDBJ databases">
        <title>Genomic Encyclopedia of Type Strains, Phase III (KMG-III): the genomes of soil and plant-associated and newly described type strains.</title>
        <authorList>
            <person name="Whitman W."/>
        </authorList>
    </citation>
    <scope>NUCLEOTIDE SEQUENCE [LARGE SCALE GENOMIC DNA]</scope>
    <source>
        <strain evidence="1 2">CECT 8283</strain>
    </source>
</reference>
<organism evidence="1 2">
    <name type="scientific">Tenacibaculum caenipelagi</name>
    <dbReference type="NCBI Taxonomy" id="1325435"/>
    <lineage>
        <taxon>Bacteria</taxon>
        <taxon>Pseudomonadati</taxon>
        <taxon>Bacteroidota</taxon>
        <taxon>Flavobacteriia</taxon>
        <taxon>Flavobacteriales</taxon>
        <taxon>Flavobacteriaceae</taxon>
        <taxon>Tenacibaculum</taxon>
    </lineage>
</organism>
<accession>A0A4R6TKB9</accession>
<sequence>MLKKISNLGSILTKESQKLVQGGAIQYCSICLNLCRAQNFPTKEEFSACYNDCKQEFC</sequence>
<evidence type="ECO:0000313" key="1">
    <source>
        <dbReference type="EMBL" id="TDQ29958.1"/>
    </source>
</evidence>
<protein>
    <submittedName>
        <fullName evidence="1">Uncharacterized protein</fullName>
    </submittedName>
</protein>
<keyword evidence="2" id="KW-1185">Reference proteome</keyword>
<proteinExistence type="predicted"/>
<comment type="caution">
    <text evidence="1">The sequence shown here is derived from an EMBL/GenBank/DDBJ whole genome shotgun (WGS) entry which is preliminary data.</text>
</comment>
<name>A0A4R6TKB9_9FLAO</name>
<dbReference type="Proteomes" id="UP000295390">
    <property type="component" value="Unassembled WGS sequence"/>
</dbReference>
<dbReference type="EMBL" id="SNYH01000001">
    <property type="protein sequence ID" value="TDQ29958.1"/>
    <property type="molecule type" value="Genomic_DNA"/>
</dbReference>
<evidence type="ECO:0000313" key="2">
    <source>
        <dbReference type="Proteomes" id="UP000295390"/>
    </source>
</evidence>
<dbReference type="AlphaFoldDB" id="A0A4R6TKB9"/>